<keyword evidence="1" id="KW-0812">Transmembrane</keyword>
<name>E8V521_TERSS</name>
<dbReference type="EMBL" id="CP002467">
    <property type="protein sequence ID" value="ADV83708.1"/>
    <property type="molecule type" value="Genomic_DNA"/>
</dbReference>
<dbReference type="HOGENOM" id="CLU_206689_0_0_0"/>
<evidence type="ECO:0000313" key="2">
    <source>
        <dbReference type="EMBL" id="ADV83708.1"/>
    </source>
</evidence>
<proteinExistence type="predicted"/>
<evidence type="ECO:0000313" key="3">
    <source>
        <dbReference type="Proteomes" id="UP000006844"/>
    </source>
</evidence>
<keyword evidence="1" id="KW-1133">Transmembrane helix</keyword>
<accession>E8V521</accession>
<feature type="transmembrane region" description="Helical" evidence="1">
    <location>
        <begin position="27"/>
        <end position="47"/>
    </location>
</feature>
<protein>
    <submittedName>
        <fullName evidence="2">Cobalt-zinc-cadmium resistance efflux pump</fullName>
    </submittedName>
</protein>
<dbReference type="Proteomes" id="UP000006844">
    <property type="component" value="Chromosome"/>
</dbReference>
<gene>
    <name evidence="2" type="ordered locus">AciPR4_2948</name>
</gene>
<sequence length="65" mass="6853">MWNYGNGSSIGDALGALGLGRGVVKPLLKLFLIGVVIAGLIYAYVVFKAVSGRSEPHHVHAHSTH</sequence>
<evidence type="ECO:0000256" key="1">
    <source>
        <dbReference type="SAM" id="Phobius"/>
    </source>
</evidence>
<keyword evidence="1" id="KW-0472">Membrane</keyword>
<dbReference type="KEGG" id="tsa:AciPR4_2948"/>
<dbReference type="STRING" id="401053.AciPR4_2948"/>
<keyword evidence="3" id="KW-1185">Reference proteome</keyword>
<reference evidence="2 3" key="1">
    <citation type="journal article" date="2012" name="Stand. Genomic Sci.">
        <title>Complete genome sequence of Terriglobus saanensis type strain SP1PR4(T), an Acidobacteria from tundra soil.</title>
        <authorList>
            <person name="Rawat S.R."/>
            <person name="Mannisto M.K."/>
            <person name="Starovoytov V."/>
            <person name="Goodwin L."/>
            <person name="Nolan M."/>
            <person name="Hauser L."/>
            <person name="Land M."/>
            <person name="Davenport K.W."/>
            <person name="Woyke T."/>
            <person name="Haggblom M.M."/>
        </authorList>
    </citation>
    <scope>NUCLEOTIDE SEQUENCE</scope>
    <source>
        <strain evidence="3">ATCC BAA-1853 / DSM 23119 / SP1PR4</strain>
    </source>
</reference>
<dbReference type="AlphaFoldDB" id="E8V521"/>
<organism evidence="2 3">
    <name type="scientific">Terriglobus saanensis (strain ATCC BAA-1853 / DSM 23119 / SP1PR4)</name>
    <dbReference type="NCBI Taxonomy" id="401053"/>
    <lineage>
        <taxon>Bacteria</taxon>
        <taxon>Pseudomonadati</taxon>
        <taxon>Acidobacteriota</taxon>
        <taxon>Terriglobia</taxon>
        <taxon>Terriglobales</taxon>
        <taxon>Acidobacteriaceae</taxon>
        <taxon>Terriglobus</taxon>
    </lineage>
</organism>